<dbReference type="Gene3D" id="3.40.50.300">
    <property type="entry name" value="P-loop containing nucleotide triphosphate hydrolases"/>
    <property type="match status" value="1"/>
</dbReference>
<sequence length="570" mass="63799">MNAFAGAQGVHFNDLNFTQAQNVHYNYARPLDLSQILNPLPDASHTRNRRTSPPDSQCLAGTRRDVFQQLGSWMQNGTMKQNPTQPEAEPLPPKSICWMYGSFGCGKSAIAQTMAEWYAGKGRLAASFFFFRGAGSRSTTNGFVATLSHQMATNVPGARKFIEQAIVQDAHVAHPSRALDSQLRSLVFLPLFQAIADSRAPYSDPYLIVIDGMDECEDKQGISSFIDLCIAFFSSCPSFPLRLFITSRVEEHIRTHIQAGAAVIHLFDLSHRSNRADVEYAMNVTFANARKHDRALQSLGRTWPSQGDLYILVDYCDGSFIFMSTIARFILWGSGDDDERTPDERLKLALKINPGIDSVYRDVLSRSRDLPHFLTIISTIVYLQIPLSIAALAALLGLPTYQVIRVLITLQAILRVPGWDDQPVTFFHTSLRDFLTDEARSGEFHSPPSHHTYLMHRCFDVLVGTEPIGNPEACKYAIIYSTGHLMIALGHLQQSKLPYNPIDLKEWKKRSFQSRRGERRPIKFTVPVFEIDDTYSLLFHPLSVRPSNSCKAPTSTADFGGFSPLCSVIT</sequence>
<comment type="caution">
    <text evidence="4">The sequence shown here is derived from an EMBL/GenBank/DDBJ whole genome shotgun (WGS) entry which is preliminary data.</text>
</comment>
<dbReference type="AlphaFoldDB" id="A0A4Y7SEA1"/>
<organism evidence="4 5">
    <name type="scientific">Coprinellus micaceus</name>
    <name type="common">Glistening ink-cap mushroom</name>
    <name type="synonym">Coprinus micaceus</name>
    <dbReference type="NCBI Taxonomy" id="71717"/>
    <lineage>
        <taxon>Eukaryota</taxon>
        <taxon>Fungi</taxon>
        <taxon>Dikarya</taxon>
        <taxon>Basidiomycota</taxon>
        <taxon>Agaricomycotina</taxon>
        <taxon>Agaricomycetes</taxon>
        <taxon>Agaricomycetidae</taxon>
        <taxon>Agaricales</taxon>
        <taxon>Agaricineae</taxon>
        <taxon>Psathyrellaceae</taxon>
        <taxon>Coprinellus</taxon>
    </lineage>
</organism>
<accession>A0A4Y7SEA1</accession>
<proteinExistence type="predicted"/>
<protein>
    <recommendedName>
        <fullName evidence="3">Nephrocystin 3-like N-terminal domain-containing protein</fullName>
    </recommendedName>
</protein>
<dbReference type="InterPro" id="IPR056884">
    <property type="entry name" value="NPHP3-like_N"/>
</dbReference>
<name>A0A4Y7SEA1_COPMI</name>
<dbReference type="STRING" id="71717.A0A4Y7SEA1"/>
<dbReference type="PANTHER" id="PTHR10039">
    <property type="entry name" value="AMELOGENIN"/>
    <property type="match status" value="1"/>
</dbReference>
<dbReference type="EMBL" id="QPFP01000175">
    <property type="protein sequence ID" value="TEB19754.1"/>
    <property type="molecule type" value="Genomic_DNA"/>
</dbReference>
<keyword evidence="1" id="KW-0677">Repeat</keyword>
<gene>
    <name evidence="4" type="ORF">FA13DRAFT_1801890</name>
</gene>
<dbReference type="Pfam" id="PF24883">
    <property type="entry name" value="NPHP3_N"/>
    <property type="match status" value="1"/>
</dbReference>
<evidence type="ECO:0000313" key="5">
    <source>
        <dbReference type="Proteomes" id="UP000298030"/>
    </source>
</evidence>
<dbReference type="Proteomes" id="UP000298030">
    <property type="component" value="Unassembled WGS sequence"/>
</dbReference>
<evidence type="ECO:0000256" key="2">
    <source>
        <dbReference type="SAM" id="MobiDB-lite"/>
    </source>
</evidence>
<dbReference type="SUPFAM" id="SSF52540">
    <property type="entry name" value="P-loop containing nucleoside triphosphate hydrolases"/>
    <property type="match status" value="1"/>
</dbReference>
<reference evidence="4 5" key="1">
    <citation type="journal article" date="2019" name="Nat. Ecol. Evol.">
        <title>Megaphylogeny resolves global patterns of mushroom evolution.</title>
        <authorList>
            <person name="Varga T."/>
            <person name="Krizsan K."/>
            <person name="Foldi C."/>
            <person name="Dima B."/>
            <person name="Sanchez-Garcia M."/>
            <person name="Sanchez-Ramirez S."/>
            <person name="Szollosi G.J."/>
            <person name="Szarkandi J.G."/>
            <person name="Papp V."/>
            <person name="Albert L."/>
            <person name="Andreopoulos W."/>
            <person name="Angelini C."/>
            <person name="Antonin V."/>
            <person name="Barry K.W."/>
            <person name="Bougher N.L."/>
            <person name="Buchanan P."/>
            <person name="Buyck B."/>
            <person name="Bense V."/>
            <person name="Catcheside P."/>
            <person name="Chovatia M."/>
            <person name="Cooper J."/>
            <person name="Damon W."/>
            <person name="Desjardin D."/>
            <person name="Finy P."/>
            <person name="Geml J."/>
            <person name="Haridas S."/>
            <person name="Hughes K."/>
            <person name="Justo A."/>
            <person name="Karasinski D."/>
            <person name="Kautmanova I."/>
            <person name="Kiss B."/>
            <person name="Kocsube S."/>
            <person name="Kotiranta H."/>
            <person name="LaButti K.M."/>
            <person name="Lechner B.E."/>
            <person name="Liimatainen K."/>
            <person name="Lipzen A."/>
            <person name="Lukacs Z."/>
            <person name="Mihaltcheva S."/>
            <person name="Morgado L.N."/>
            <person name="Niskanen T."/>
            <person name="Noordeloos M.E."/>
            <person name="Ohm R.A."/>
            <person name="Ortiz-Santana B."/>
            <person name="Ovrebo C."/>
            <person name="Racz N."/>
            <person name="Riley R."/>
            <person name="Savchenko A."/>
            <person name="Shiryaev A."/>
            <person name="Soop K."/>
            <person name="Spirin V."/>
            <person name="Szebenyi C."/>
            <person name="Tomsovsky M."/>
            <person name="Tulloss R.E."/>
            <person name="Uehling J."/>
            <person name="Grigoriev I.V."/>
            <person name="Vagvolgyi C."/>
            <person name="Papp T."/>
            <person name="Martin F.M."/>
            <person name="Miettinen O."/>
            <person name="Hibbett D.S."/>
            <person name="Nagy L.G."/>
        </authorList>
    </citation>
    <scope>NUCLEOTIDE SEQUENCE [LARGE SCALE GENOMIC DNA]</scope>
    <source>
        <strain evidence="4 5">FP101781</strain>
    </source>
</reference>
<evidence type="ECO:0000259" key="3">
    <source>
        <dbReference type="Pfam" id="PF24883"/>
    </source>
</evidence>
<dbReference type="InterPro" id="IPR027417">
    <property type="entry name" value="P-loop_NTPase"/>
</dbReference>
<feature type="domain" description="Nephrocystin 3-like N-terminal" evidence="3">
    <location>
        <begin position="94"/>
        <end position="248"/>
    </location>
</feature>
<dbReference type="PANTHER" id="PTHR10039:SF17">
    <property type="entry name" value="FUNGAL STAND N-TERMINAL GOODBYE DOMAIN-CONTAINING PROTEIN-RELATED"/>
    <property type="match status" value="1"/>
</dbReference>
<dbReference type="OrthoDB" id="3266532at2759"/>
<evidence type="ECO:0000256" key="1">
    <source>
        <dbReference type="ARBA" id="ARBA00022737"/>
    </source>
</evidence>
<keyword evidence="5" id="KW-1185">Reference proteome</keyword>
<feature type="region of interest" description="Disordered" evidence="2">
    <location>
        <begin position="38"/>
        <end position="57"/>
    </location>
</feature>
<evidence type="ECO:0000313" key="4">
    <source>
        <dbReference type="EMBL" id="TEB19754.1"/>
    </source>
</evidence>